<name>A0A1X6PGV3_PORUM</name>
<feature type="compositionally biased region" description="Pro residues" evidence="1">
    <location>
        <begin position="431"/>
        <end position="440"/>
    </location>
</feature>
<protein>
    <submittedName>
        <fullName evidence="2">Uncharacterized protein</fullName>
    </submittedName>
</protein>
<feature type="compositionally biased region" description="Basic residues" evidence="1">
    <location>
        <begin position="123"/>
        <end position="133"/>
    </location>
</feature>
<dbReference type="AlphaFoldDB" id="A0A1X6PGV3"/>
<feature type="compositionally biased region" description="Basic residues" evidence="1">
    <location>
        <begin position="333"/>
        <end position="349"/>
    </location>
</feature>
<feature type="compositionally biased region" description="Low complexity" evidence="1">
    <location>
        <begin position="164"/>
        <end position="175"/>
    </location>
</feature>
<gene>
    <name evidence="2" type="ORF">BU14_0065s0009</name>
</gene>
<reference evidence="2 3" key="1">
    <citation type="submission" date="2017-03" db="EMBL/GenBank/DDBJ databases">
        <title>WGS assembly of Porphyra umbilicalis.</title>
        <authorList>
            <person name="Brawley S.H."/>
            <person name="Blouin N.A."/>
            <person name="Ficko-Blean E."/>
            <person name="Wheeler G.L."/>
            <person name="Lohr M."/>
            <person name="Goodson H.V."/>
            <person name="Jenkins J.W."/>
            <person name="Blaby-Haas C.E."/>
            <person name="Helliwell K.E."/>
            <person name="Chan C."/>
            <person name="Marriage T."/>
            <person name="Bhattacharya D."/>
            <person name="Klein A.S."/>
            <person name="Badis Y."/>
            <person name="Brodie J."/>
            <person name="Cao Y."/>
            <person name="Collen J."/>
            <person name="Dittami S.M."/>
            <person name="Gachon C.M."/>
            <person name="Green B.R."/>
            <person name="Karpowicz S."/>
            <person name="Kim J.W."/>
            <person name="Kudahl U."/>
            <person name="Lin S."/>
            <person name="Michel G."/>
            <person name="Mittag M."/>
            <person name="Olson B.J."/>
            <person name="Pangilinan J."/>
            <person name="Peng Y."/>
            <person name="Qiu H."/>
            <person name="Shu S."/>
            <person name="Singer J.T."/>
            <person name="Smith A.G."/>
            <person name="Sprecher B.N."/>
            <person name="Wagner V."/>
            <person name="Wang W."/>
            <person name="Wang Z.-Y."/>
            <person name="Yan J."/>
            <person name="Yarish C."/>
            <person name="Zoeuner-Riek S."/>
            <person name="Zhuang Y."/>
            <person name="Zou Y."/>
            <person name="Lindquist E.A."/>
            <person name="Grimwood J."/>
            <person name="Barry K."/>
            <person name="Rokhsar D.S."/>
            <person name="Schmutz J."/>
            <person name="Stiller J.W."/>
            <person name="Grossman A.R."/>
            <person name="Prochnik S.E."/>
        </authorList>
    </citation>
    <scope>NUCLEOTIDE SEQUENCE [LARGE SCALE GENOMIC DNA]</scope>
    <source>
        <strain evidence="2">4086291</strain>
    </source>
</reference>
<proteinExistence type="predicted"/>
<feature type="compositionally biased region" description="Basic residues" evidence="1">
    <location>
        <begin position="83"/>
        <end position="98"/>
    </location>
</feature>
<feature type="compositionally biased region" description="Low complexity" evidence="1">
    <location>
        <begin position="134"/>
        <end position="144"/>
    </location>
</feature>
<dbReference type="Proteomes" id="UP000218209">
    <property type="component" value="Unassembled WGS sequence"/>
</dbReference>
<evidence type="ECO:0000256" key="1">
    <source>
        <dbReference type="SAM" id="MobiDB-lite"/>
    </source>
</evidence>
<feature type="compositionally biased region" description="Pro residues" evidence="1">
    <location>
        <begin position="248"/>
        <end position="270"/>
    </location>
</feature>
<dbReference type="EMBL" id="KV918782">
    <property type="protein sequence ID" value="OSX80005.1"/>
    <property type="molecule type" value="Genomic_DNA"/>
</dbReference>
<feature type="region of interest" description="Disordered" evidence="1">
    <location>
        <begin position="324"/>
        <end position="476"/>
    </location>
</feature>
<accession>A0A1X6PGV3</accession>
<keyword evidence="3" id="KW-1185">Reference proteome</keyword>
<evidence type="ECO:0000313" key="3">
    <source>
        <dbReference type="Proteomes" id="UP000218209"/>
    </source>
</evidence>
<sequence length="476" mass="49862">MQLCHPWHRGWPPPSGDTPPRPTPSAVPSTSASAPRPPSSPSAAAGGCRRSATQAESHATPSPPTASHHVGRRPEKPRQCAIRSRRGALPRLRGRLWRRPQPQSAPVGRRQQHAVVRPTGCCRQRRRGKRRCAPRGCPRAAAACRPPPAVGSVGERRVAGGGRPAARTRPPLGAGRNPGALANRPVAATADGAETAAAGGSTPSTAGAATGRRPERRRPPRAVATRDCCERRPRSNPLGTAPAALQSPSPPPPGGGPPPPPPLPPLPPSSLPRWRPRPPPPAASGPKERRGRPGWALPPCPAHGPRVRTPTAAPCRLHVPVGAVAEAALPPPGHRHTRPPPIRRARRRSPAVGRRAFPPSPTACGSPNGEPSERHPTTRGGGKAPSPTRQPTAVRCCHAARAPPLPPGPSPNQQSHARRPKTAPPPRRDPTTPPPHPAAPAAPAATAPPGRGGRRRSGCARAPPPPPWRHRPRQRQ</sequence>
<feature type="region of interest" description="Disordered" evidence="1">
    <location>
        <begin position="1"/>
        <end position="311"/>
    </location>
</feature>
<feature type="compositionally biased region" description="Low complexity" evidence="1">
    <location>
        <begin position="187"/>
        <end position="211"/>
    </location>
</feature>
<feature type="compositionally biased region" description="Low complexity" evidence="1">
    <location>
        <begin position="41"/>
        <end position="53"/>
    </location>
</feature>
<evidence type="ECO:0000313" key="2">
    <source>
        <dbReference type="EMBL" id="OSX80005.1"/>
    </source>
</evidence>
<feature type="compositionally biased region" description="Pro residues" evidence="1">
    <location>
        <begin position="11"/>
        <end position="25"/>
    </location>
</feature>
<organism evidence="2 3">
    <name type="scientific">Porphyra umbilicalis</name>
    <name type="common">Purple laver</name>
    <name type="synonym">Red alga</name>
    <dbReference type="NCBI Taxonomy" id="2786"/>
    <lineage>
        <taxon>Eukaryota</taxon>
        <taxon>Rhodophyta</taxon>
        <taxon>Bangiophyceae</taxon>
        <taxon>Bangiales</taxon>
        <taxon>Bangiaceae</taxon>
        <taxon>Porphyra</taxon>
    </lineage>
</organism>